<keyword evidence="1" id="KW-1133">Transmembrane helix</keyword>
<comment type="caution">
    <text evidence="3">The sequence shown here is derived from an EMBL/GenBank/DDBJ whole genome shotgun (WGS) entry which is preliminary data.</text>
</comment>
<keyword evidence="1" id="KW-0472">Membrane</keyword>
<reference evidence="3 4" key="1">
    <citation type="submission" date="2018-06" db="EMBL/GenBank/DDBJ databases">
        <title>Genomic Encyclopedia of Archaeal and Bacterial Type Strains, Phase II (KMG-II): from individual species to whole genera.</title>
        <authorList>
            <person name="Goeker M."/>
        </authorList>
    </citation>
    <scope>NUCLEOTIDE SEQUENCE [LARGE SCALE GENOMIC DNA]</scope>
    <source>
        <strain evidence="3 4">KACC 16626</strain>
    </source>
</reference>
<dbReference type="Pfam" id="PF20730">
    <property type="entry name" value="YetF_N"/>
    <property type="match status" value="1"/>
</dbReference>
<accession>A0A318UAH1</accession>
<keyword evidence="4" id="KW-1185">Reference proteome</keyword>
<evidence type="ECO:0000313" key="4">
    <source>
        <dbReference type="Proteomes" id="UP000247416"/>
    </source>
</evidence>
<dbReference type="InterPro" id="IPR048454">
    <property type="entry name" value="YetF_N"/>
</dbReference>
<keyword evidence="1" id="KW-0812">Transmembrane</keyword>
<evidence type="ECO:0000256" key="1">
    <source>
        <dbReference type="SAM" id="Phobius"/>
    </source>
</evidence>
<organism evidence="3 4">
    <name type="scientific">Ureibacillus chungkukjangi</name>
    <dbReference type="NCBI Taxonomy" id="1202712"/>
    <lineage>
        <taxon>Bacteria</taxon>
        <taxon>Bacillati</taxon>
        <taxon>Bacillota</taxon>
        <taxon>Bacilli</taxon>
        <taxon>Bacillales</taxon>
        <taxon>Caryophanaceae</taxon>
        <taxon>Ureibacillus</taxon>
    </lineage>
</organism>
<evidence type="ECO:0000313" key="3">
    <source>
        <dbReference type="EMBL" id="PYF09069.1"/>
    </source>
</evidence>
<dbReference type="Proteomes" id="UP000247416">
    <property type="component" value="Unassembled WGS sequence"/>
</dbReference>
<dbReference type="EMBL" id="QJTJ01000001">
    <property type="protein sequence ID" value="PYF09069.1"/>
    <property type="molecule type" value="Genomic_DNA"/>
</dbReference>
<proteinExistence type="predicted"/>
<evidence type="ECO:0000259" key="2">
    <source>
        <dbReference type="Pfam" id="PF20730"/>
    </source>
</evidence>
<name>A0A318UAH1_9BACL</name>
<gene>
    <name evidence="3" type="ORF">BJ095_101295</name>
</gene>
<sequence>MELQELAIRMFIAFIVLLTVTRIMGRKEIAQMTFF</sequence>
<dbReference type="AlphaFoldDB" id="A0A318UAH1"/>
<feature type="domain" description="YetF-like N-terminal transmembrane" evidence="2">
    <location>
        <begin position="5"/>
        <end position="34"/>
    </location>
</feature>
<protein>
    <recommendedName>
        <fullName evidence="2">YetF-like N-terminal transmembrane domain-containing protein</fullName>
    </recommendedName>
</protein>
<feature type="transmembrane region" description="Helical" evidence="1">
    <location>
        <begin position="6"/>
        <end position="25"/>
    </location>
</feature>